<feature type="compositionally biased region" description="Polar residues" evidence="4">
    <location>
        <begin position="67"/>
        <end position="92"/>
    </location>
</feature>
<dbReference type="EMBL" id="CAJVPK010000455">
    <property type="protein sequence ID" value="CAG8512910.1"/>
    <property type="molecule type" value="Genomic_DNA"/>
</dbReference>
<name>A0A9N9F611_9GLOM</name>
<accession>A0A9N9F611</accession>
<dbReference type="InterPro" id="IPR040251">
    <property type="entry name" value="SEC31-like"/>
</dbReference>
<dbReference type="OrthoDB" id="542917at2759"/>
<feature type="compositionally biased region" description="Low complexity" evidence="4">
    <location>
        <begin position="44"/>
        <end position="56"/>
    </location>
</feature>
<dbReference type="Proteomes" id="UP000789706">
    <property type="component" value="Unassembled WGS sequence"/>
</dbReference>
<evidence type="ECO:0000256" key="2">
    <source>
        <dbReference type="ARBA" id="ARBA00022574"/>
    </source>
</evidence>
<dbReference type="PANTHER" id="PTHR13923">
    <property type="entry name" value="SEC31-RELATED PROTEIN"/>
    <property type="match status" value="1"/>
</dbReference>
<keyword evidence="2" id="KW-0853">WD repeat</keyword>
<organism evidence="5 6">
    <name type="scientific">Diversispora eburnea</name>
    <dbReference type="NCBI Taxonomy" id="1213867"/>
    <lineage>
        <taxon>Eukaryota</taxon>
        <taxon>Fungi</taxon>
        <taxon>Fungi incertae sedis</taxon>
        <taxon>Mucoromycota</taxon>
        <taxon>Glomeromycotina</taxon>
        <taxon>Glomeromycetes</taxon>
        <taxon>Diversisporales</taxon>
        <taxon>Diversisporaceae</taxon>
        <taxon>Diversispora</taxon>
    </lineage>
</organism>
<dbReference type="GO" id="GO:0005198">
    <property type="term" value="F:structural molecule activity"/>
    <property type="evidence" value="ECO:0007669"/>
    <property type="project" value="TreeGrafter"/>
</dbReference>
<evidence type="ECO:0000256" key="3">
    <source>
        <dbReference type="ARBA" id="ARBA00022737"/>
    </source>
</evidence>
<dbReference type="SUPFAM" id="SSF47938">
    <property type="entry name" value="Functional domain of the splicing factor Prp18"/>
    <property type="match status" value="1"/>
</dbReference>
<keyword evidence="1" id="KW-0813">Transport</keyword>
<dbReference type="PANTHER" id="PTHR13923:SF11">
    <property type="entry name" value="SECRETORY 31, ISOFORM D"/>
    <property type="match status" value="1"/>
</dbReference>
<evidence type="ECO:0000313" key="6">
    <source>
        <dbReference type="Proteomes" id="UP000789706"/>
    </source>
</evidence>
<dbReference type="AlphaFoldDB" id="A0A9N9F611"/>
<evidence type="ECO:0000256" key="1">
    <source>
        <dbReference type="ARBA" id="ARBA00022448"/>
    </source>
</evidence>
<feature type="compositionally biased region" description="Low complexity" evidence="4">
    <location>
        <begin position="24"/>
        <end position="37"/>
    </location>
</feature>
<reference evidence="5" key="1">
    <citation type="submission" date="2021-06" db="EMBL/GenBank/DDBJ databases">
        <authorList>
            <person name="Kallberg Y."/>
            <person name="Tangrot J."/>
            <person name="Rosling A."/>
        </authorList>
    </citation>
    <scope>NUCLEOTIDE SEQUENCE</scope>
    <source>
        <strain evidence="5">AZ414A</strain>
    </source>
</reference>
<dbReference type="GO" id="GO:0070971">
    <property type="term" value="C:endoplasmic reticulum exit site"/>
    <property type="evidence" value="ECO:0007669"/>
    <property type="project" value="TreeGrafter"/>
</dbReference>
<comment type="caution">
    <text evidence="5">The sequence shown here is derived from an EMBL/GenBank/DDBJ whole genome shotgun (WGS) entry which is preliminary data.</text>
</comment>
<dbReference type="Gene3D" id="1.20.940.10">
    <property type="entry name" value="Functional domain of the splicing factor Prp18"/>
    <property type="match status" value="1"/>
</dbReference>
<sequence length="227" mass="25733">MAYPYNKISPVQNQPAYQYQQTFPNYNQPYQDNNNLIPQPPVPNANIQQQQNVNAPSAEAAPAIFNKSPSNWNDPPFPSSQSAKKNNPSGAQIYQAGGQPNVYPPPPHQIHRQTPTPPPPQNMGYHGGGTLGDRTHIPTQHKPIFDILNNEFIKVRHNSQPSQKRMLDDTEKRLNILFDALNNEDISPEVIETLTDLVRALEARDYLKANNYQVHLMTTKMDECTKW</sequence>
<dbReference type="GO" id="GO:0007029">
    <property type="term" value="P:endoplasmic reticulum organization"/>
    <property type="evidence" value="ECO:0007669"/>
    <property type="project" value="TreeGrafter"/>
</dbReference>
<protein>
    <submittedName>
        <fullName evidence="5">4040_t:CDS:1</fullName>
    </submittedName>
</protein>
<feature type="region of interest" description="Disordered" evidence="4">
    <location>
        <begin position="23"/>
        <end position="137"/>
    </location>
</feature>
<evidence type="ECO:0000256" key="4">
    <source>
        <dbReference type="SAM" id="MobiDB-lite"/>
    </source>
</evidence>
<gene>
    <name evidence="5" type="ORF">DEBURN_LOCUS5268</name>
</gene>
<keyword evidence="3" id="KW-0677">Repeat</keyword>
<evidence type="ECO:0000313" key="5">
    <source>
        <dbReference type="EMBL" id="CAG8512910.1"/>
    </source>
</evidence>
<proteinExistence type="predicted"/>
<dbReference type="GO" id="GO:0090110">
    <property type="term" value="P:COPII-coated vesicle cargo loading"/>
    <property type="evidence" value="ECO:0007669"/>
    <property type="project" value="TreeGrafter"/>
</dbReference>
<keyword evidence="6" id="KW-1185">Reference proteome</keyword>
<dbReference type="GO" id="GO:0030127">
    <property type="term" value="C:COPII vesicle coat"/>
    <property type="evidence" value="ECO:0007669"/>
    <property type="project" value="TreeGrafter"/>
</dbReference>